<protein>
    <submittedName>
        <fullName evidence="1">Uncharacterized protein</fullName>
    </submittedName>
</protein>
<keyword evidence="2" id="KW-1185">Reference proteome</keyword>
<dbReference type="EMBL" id="KZ356338">
    <property type="protein sequence ID" value="PIO60009.1"/>
    <property type="molecule type" value="Genomic_DNA"/>
</dbReference>
<dbReference type="AlphaFoldDB" id="A0A2G9TPT1"/>
<reference evidence="1 2" key="1">
    <citation type="submission" date="2015-09" db="EMBL/GenBank/DDBJ databases">
        <title>Draft genome of the parasitic nematode Teladorsagia circumcincta isolate WARC Sus (inbred).</title>
        <authorList>
            <person name="Mitreva M."/>
        </authorList>
    </citation>
    <scope>NUCLEOTIDE SEQUENCE [LARGE SCALE GENOMIC DNA]</scope>
    <source>
        <strain evidence="1 2">S</strain>
    </source>
</reference>
<dbReference type="InterPro" id="IPR035161">
    <property type="entry name" value="DUF5332"/>
</dbReference>
<dbReference type="Proteomes" id="UP000230423">
    <property type="component" value="Unassembled WGS sequence"/>
</dbReference>
<name>A0A2G9TPT1_TELCI</name>
<dbReference type="Pfam" id="PF17266">
    <property type="entry name" value="DUF5332"/>
    <property type="match status" value="1"/>
</dbReference>
<accession>A0A2G9TPT1</accession>
<evidence type="ECO:0000313" key="1">
    <source>
        <dbReference type="EMBL" id="PIO60009.1"/>
    </source>
</evidence>
<sequence length="79" mass="8959">MGHFLPSLQILKCVADQCNVHCYDGDCPSCRGMAKRMFTIICQQTDMVNLDHIQYTGTCPRLFNDMADEYVAARRRVAA</sequence>
<dbReference type="PANTHER" id="PTHR38612:SF2">
    <property type="entry name" value="PROTEIN DCT-5"/>
    <property type="match status" value="1"/>
</dbReference>
<gene>
    <name evidence="1" type="ORF">TELCIR_18511</name>
</gene>
<organism evidence="1 2">
    <name type="scientific">Teladorsagia circumcincta</name>
    <name type="common">Brown stomach worm</name>
    <name type="synonym">Ostertagia circumcincta</name>
    <dbReference type="NCBI Taxonomy" id="45464"/>
    <lineage>
        <taxon>Eukaryota</taxon>
        <taxon>Metazoa</taxon>
        <taxon>Ecdysozoa</taxon>
        <taxon>Nematoda</taxon>
        <taxon>Chromadorea</taxon>
        <taxon>Rhabditida</taxon>
        <taxon>Rhabditina</taxon>
        <taxon>Rhabditomorpha</taxon>
        <taxon>Strongyloidea</taxon>
        <taxon>Trichostrongylidae</taxon>
        <taxon>Teladorsagia</taxon>
    </lineage>
</organism>
<proteinExistence type="predicted"/>
<evidence type="ECO:0000313" key="2">
    <source>
        <dbReference type="Proteomes" id="UP000230423"/>
    </source>
</evidence>
<dbReference type="OrthoDB" id="5840377at2759"/>
<dbReference type="PANTHER" id="PTHR38612">
    <property type="entry name" value="PROTEIN DCT-5-RELATED"/>
    <property type="match status" value="1"/>
</dbReference>